<keyword evidence="3" id="KW-1185">Reference proteome</keyword>
<dbReference type="AlphaFoldDB" id="A0AAV4SIE9"/>
<gene>
    <name evidence="2" type="ORF">CEXT_217351</name>
</gene>
<accession>A0AAV4SIE9</accession>
<evidence type="ECO:0000256" key="1">
    <source>
        <dbReference type="SAM" id="MobiDB-lite"/>
    </source>
</evidence>
<proteinExistence type="predicted"/>
<protein>
    <submittedName>
        <fullName evidence="2">Uncharacterized protein</fullName>
    </submittedName>
</protein>
<organism evidence="2 3">
    <name type="scientific">Caerostris extrusa</name>
    <name type="common">Bark spider</name>
    <name type="synonym">Caerostris bankana</name>
    <dbReference type="NCBI Taxonomy" id="172846"/>
    <lineage>
        <taxon>Eukaryota</taxon>
        <taxon>Metazoa</taxon>
        <taxon>Ecdysozoa</taxon>
        <taxon>Arthropoda</taxon>
        <taxon>Chelicerata</taxon>
        <taxon>Arachnida</taxon>
        <taxon>Araneae</taxon>
        <taxon>Araneomorphae</taxon>
        <taxon>Entelegynae</taxon>
        <taxon>Araneoidea</taxon>
        <taxon>Araneidae</taxon>
        <taxon>Caerostris</taxon>
    </lineage>
</organism>
<name>A0AAV4SIE9_CAEEX</name>
<evidence type="ECO:0000313" key="3">
    <source>
        <dbReference type="Proteomes" id="UP001054945"/>
    </source>
</evidence>
<dbReference type="Proteomes" id="UP001054945">
    <property type="component" value="Unassembled WGS sequence"/>
</dbReference>
<comment type="caution">
    <text evidence="2">The sequence shown here is derived from an EMBL/GenBank/DDBJ whole genome shotgun (WGS) entry which is preliminary data.</text>
</comment>
<sequence length="150" mass="17090">MADLCANLHVKTRGKSKRFMENKSETPASSTIQQDHFQDGESSSGFNNRSIIEPDINSIDSETGRNERLDNVGVNSLNTLNTRHSSNRNDVEESRLFFNNLLVGTDKCFEGSKRNDSESFQRPRGVKHLKFHKLFEPMRNSKSICGRKIQ</sequence>
<dbReference type="EMBL" id="BPLR01009678">
    <property type="protein sequence ID" value="GIY33739.1"/>
    <property type="molecule type" value="Genomic_DNA"/>
</dbReference>
<reference evidence="2 3" key="1">
    <citation type="submission" date="2021-06" db="EMBL/GenBank/DDBJ databases">
        <title>Caerostris extrusa draft genome.</title>
        <authorList>
            <person name="Kono N."/>
            <person name="Arakawa K."/>
        </authorList>
    </citation>
    <scope>NUCLEOTIDE SEQUENCE [LARGE SCALE GENOMIC DNA]</scope>
</reference>
<feature type="compositionally biased region" description="Polar residues" evidence="1">
    <location>
        <begin position="25"/>
        <end position="50"/>
    </location>
</feature>
<feature type="region of interest" description="Disordered" evidence="1">
    <location>
        <begin position="15"/>
        <end position="67"/>
    </location>
</feature>
<evidence type="ECO:0000313" key="2">
    <source>
        <dbReference type="EMBL" id="GIY33739.1"/>
    </source>
</evidence>